<dbReference type="AlphaFoldDB" id="A0A9X3S8S5"/>
<keyword evidence="5" id="KW-1185">Reference proteome</keyword>
<dbReference type="InterPro" id="IPR050493">
    <property type="entry name" value="FAD-dep_Monooxygenase_BioMet"/>
</dbReference>
<dbReference type="Pfam" id="PF01494">
    <property type="entry name" value="FAD_binding_3"/>
    <property type="match status" value="1"/>
</dbReference>
<dbReference type="GO" id="GO:0004497">
    <property type="term" value="F:monooxygenase activity"/>
    <property type="evidence" value="ECO:0007669"/>
    <property type="project" value="UniProtKB-KW"/>
</dbReference>
<proteinExistence type="predicted"/>
<sequence length="370" mass="38918">MGVVGAGTAGLAAAAFFARAGAKVDVLERAPNPGPVGAGLLLQPTGMAVLRRLGVLERVEAGASPIARVVGTTVGGKRFMDLGYAGEHGLGVHRGALFAALRDAAVEAGAVLRPGAEIVDYRDGVLTDAGGASYGPYDLVVGADGARSTLRRFLDVKARIHEHRWGALWGVFDDPDGAFGGVLDQYFDGASRMAGFLPTGSGAVSLFWSVRLDRIPAVRAAGIDAFRRELCALAPPAARLRIESMDTLLPASYRQVSLPRWHSGRLVLLGDAAHALSPQLGQGANLALMDAAALADASSLEAFEAARRAQARFYAFSARGLNAVFQSDWDVMAWPRDALMGPVARLPWVRGRALAVLSGRARGPFRSIRD</sequence>
<dbReference type="Proteomes" id="UP001147653">
    <property type="component" value="Unassembled WGS sequence"/>
</dbReference>
<accession>A0A9X3S8S5</accession>
<name>A0A9X3S8S5_9ACTN</name>
<evidence type="ECO:0000313" key="4">
    <source>
        <dbReference type="EMBL" id="MDA0180681.1"/>
    </source>
</evidence>
<dbReference type="RefSeq" id="WP_270024995.1">
    <property type="nucleotide sequence ID" value="NZ_JAPDDP010000015.1"/>
</dbReference>
<dbReference type="PRINTS" id="PR00420">
    <property type="entry name" value="RNGMNOXGNASE"/>
</dbReference>
<dbReference type="InterPro" id="IPR036188">
    <property type="entry name" value="FAD/NAD-bd_sf"/>
</dbReference>
<comment type="caution">
    <text evidence="4">The sequence shown here is derived from an EMBL/GenBank/DDBJ whole genome shotgun (WGS) entry which is preliminary data.</text>
</comment>
<evidence type="ECO:0000259" key="3">
    <source>
        <dbReference type="Pfam" id="PF01494"/>
    </source>
</evidence>
<evidence type="ECO:0000313" key="5">
    <source>
        <dbReference type="Proteomes" id="UP001147653"/>
    </source>
</evidence>
<dbReference type="Gene3D" id="3.50.50.60">
    <property type="entry name" value="FAD/NAD(P)-binding domain"/>
    <property type="match status" value="1"/>
</dbReference>
<evidence type="ECO:0000256" key="2">
    <source>
        <dbReference type="ARBA" id="ARBA00023033"/>
    </source>
</evidence>
<dbReference type="EMBL" id="JAPDDP010000015">
    <property type="protein sequence ID" value="MDA0180681.1"/>
    <property type="molecule type" value="Genomic_DNA"/>
</dbReference>
<feature type="domain" description="FAD-binding" evidence="3">
    <location>
        <begin position="3"/>
        <end position="296"/>
    </location>
</feature>
<keyword evidence="2 4" id="KW-0503">Monooxygenase</keyword>
<dbReference type="PANTHER" id="PTHR13789">
    <property type="entry name" value="MONOOXYGENASE"/>
    <property type="match status" value="1"/>
</dbReference>
<dbReference type="PANTHER" id="PTHR13789:SF309">
    <property type="entry name" value="PUTATIVE (AFU_ORTHOLOGUE AFUA_6G14510)-RELATED"/>
    <property type="match status" value="1"/>
</dbReference>
<gene>
    <name evidence="4" type="ORF">OJ997_10290</name>
</gene>
<dbReference type="GO" id="GO:0071949">
    <property type="term" value="F:FAD binding"/>
    <property type="evidence" value="ECO:0007669"/>
    <property type="project" value="InterPro"/>
</dbReference>
<dbReference type="InterPro" id="IPR002938">
    <property type="entry name" value="FAD-bd"/>
</dbReference>
<dbReference type="Gene3D" id="3.30.9.10">
    <property type="entry name" value="D-Amino Acid Oxidase, subunit A, domain 2"/>
    <property type="match status" value="1"/>
</dbReference>
<organism evidence="4 5">
    <name type="scientific">Solirubrobacter phytolaccae</name>
    <dbReference type="NCBI Taxonomy" id="1404360"/>
    <lineage>
        <taxon>Bacteria</taxon>
        <taxon>Bacillati</taxon>
        <taxon>Actinomycetota</taxon>
        <taxon>Thermoleophilia</taxon>
        <taxon>Solirubrobacterales</taxon>
        <taxon>Solirubrobacteraceae</taxon>
        <taxon>Solirubrobacter</taxon>
    </lineage>
</organism>
<evidence type="ECO:0000256" key="1">
    <source>
        <dbReference type="ARBA" id="ARBA00023002"/>
    </source>
</evidence>
<reference evidence="4" key="1">
    <citation type="submission" date="2022-10" db="EMBL/GenBank/DDBJ databases">
        <title>The WGS of Solirubrobacter phytolaccae KCTC 29190.</title>
        <authorList>
            <person name="Jiang Z."/>
        </authorList>
    </citation>
    <scope>NUCLEOTIDE SEQUENCE</scope>
    <source>
        <strain evidence="4">KCTC 29190</strain>
    </source>
</reference>
<protein>
    <submittedName>
        <fullName evidence="4">FAD-dependent monooxygenase</fullName>
    </submittedName>
</protein>
<keyword evidence="1" id="KW-0560">Oxidoreductase</keyword>
<dbReference type="SUPFAM" id="SSF51905">
    <property type="entry name" value="FAD/NAD(P)-binding domain"/>
    <property type="match status" value="1"/>
</dbReference>